<proteinExistence type="predicted"/>
<feature type="non-terminal residue" evidence="1">
    <location>
        <position position="1"/>
    </location>
</feature>
<dbReference type="AlphaFoldDB" id="V6TQH7"/>
<evidence type="ECO:0000313" key="2">
    <source>
        <dbReference type="Proteomes" id="UP000018040"/>
    </source>
</evidence>
<gene>
    <name evidence="1" type="ORF">GSB_154560</name>
</gene>
<dbReference type="Proteomes" id="UP000018040">
    <property type="component" value="Unassembled WGS sequence"/>
</dbReference>
<accession>V6TQH7</accession>
<name>V6TQH7_GIAIN</name>
<reference evidence="1 2" key="2">
    <citation type="journal article" date="2013" name="Genome Biol. Evol.">
        <title>Genome sequencing of Giardia lamblia genotypes A2 and B isolates (DH and GS) and comparative analysis with the genomes of genotypes A1 and E (WB and Pig).</title>
        <authorList>
            <person name="Adam R.D."/>
            <person name="Dahlstrom E.W."/>
            <person name="Martens C.A."/>
            <person name="Bruno D.P."/>
            <person name="Barbian K.D."/>
            <person name="Ricklefs S.M."/>
            <person name="Hernandez M.M."/>
            <person name="Narla N.P."/>
            <person name="Patel R.B."/>
            <person name="Porcella S.F."/>
            <person name="Nash T.E."/>
        </authorList>
    </citation>
    <scope>NUCLEOTIDE SEQUENCE [LARGE SCALE GENOMIC DNA]</scope>
    <source>
        <strain evidence="1 2">GS</strain>
    </source>
</reference>
<sequence length="94" mass="10373">VVPSVTNWVSCLFQVVKQANSLSFYLKFRMPPTLTGERPSTPSVQRFDSVLCHVLRNNPPSPSASSVDATCQLERTYYPAPGVAVDSRHVVVTH</sequence>
<dbReference type="EMBL" id="AHHH01000198">
    <property type="protein sequence ID" value="ESU40607.1"/>
    <property type="molecule type" value="Genomic_DNA"/>
</dbReference>
<organism evidence="1 2">
    <name type="scientific">Giardia intestinalis</name>
    <name type="common">Giardia lamblia</name>
    <dbReference type="NCBI Taxonomy" id="5741"/>
    <lineage>
        <taxon>Eukaryota</taxon>
        <taxon>Metamonada</taxon>
        <taxon>Diplomonadida</taxon>
        <taxon>Hexamitidae</taxon>
        <taxon>Giardiinae</taxon>
        <taxon>Giardia</taxon>
    </lineage>
</organism>
<evidence type="ECO:0000313" key="1">
    <source>
        <dbReference type="EMBL" id="ESU40607.1"/>
    </source>
</evidence>
<protein>
    <submittedName>
        <fullName evidence="1">Uncharacterized protein</fullName>
    </submittedName>
</protein>
<reference evidence="2" key="1">
    <citation type="submission" date="2012-02" db="EMBL/GenBank/DDBJ databases">
        <title>Genome sequencing of Giardia lamblia Genotypes A2 and B isolates (DH and GS) and comparative analysis with the genomes of Genotypes A1 and E (WB and Pig).</title>
        <authorList>
            <person name="Adam R."/>
            <person name="Dahlstrom E."/>
            <person name="Martens C."/>
            <person name="Bruno D."/>
            <person name="Barbian K."/>
            <person name="Porcella S.F."/>
            <person name="Nash T."/>
        </authorList>
    </citation>
    <scope>NUCLEOTIDE SEQUENCE</scope>
    <source>
        <strain evidence="2">GS</strain>
    </source>
</reference>
<comment type="caution">
    <text evidence="1">The sequence shown here is derived from an EMBL/GenBank/DDBJ whole genome shotgun (WGS) entry which is preliminary data.</text>
</comment>